<proteinExistence type="predicted"/>
<accession>A0A929MUY8</accession>
<dbReference type="Proteomes" id="UP000757900">
    <property type="component" value="Unassembled WGS sequence"/>
</dbReference>
<feature type="compositionally biased region" description="Polar residues" evidence="1">
    <location>
        <begin position="359"/>
        <end position="373"/>
    </location>
</feature>
<feature type="compositionally biased region" description="Basic and acidic residues" evidence="1">
    <location>
        <begin position="331"/>
        <end position="342"/>
    </location>
</feature>
<feature type="region of interest" description="Disordered" evidence="1">
    <location>
        <begin position="317"/>
        <end position="393"/>
    </location>
</feature>
<dbReference type="Pfam" id="PF03413">
    <property type="entry name" value="PepSY"/>
    <property type="match status" value="2"/>
</dbReference>
<evidence type="ECO:0000313" key="5">
    <source>
        <dbReference type="Proteomes" id="UP000757900"/>
    </source>
</evidence>
<feature type="region of interest" description="Disordered" evidence="1">
    <location>
        <begin position="156"/>
        <end position="268"/>
    </location>
</feature>
<feature type="compositionally biased region" description="Basic and acidic residues" evidence="1">
    <location>
        <begin position="160"/>
        <end position="176"/>
    </location>
</feature>
<feature type="domain" description="PepSY" evidence="3">
    <location>
        <begin position="106"/>
        <end position="164"/>
    </location>
</feature>
<evidence type="ECO:0000256" key="1">
    <source>
        <dbReference type="SAM" id="MobiDB-lite"/>
    </source>
</evidence>
<feature type="compositionally biased region" description="Low complexity" evidence="1">
    <location>
        <begin position="383"/>
        <end position="393"/>
    </location>
</feature>
<comment type="caution">
    <text evidence="4">The sequence shown here is derived from an EMBL/GenBank/DDBJ whole genome shotgun (WGS) entry which is preliminary data.</text>
</comment>
<feature type="chain" id="PRO_5037964231" evidence="2">
    <location>
        <begin position="31"/>
        <end position="393"/>
    </location>
</feature>
<evidence type="ECO:0000313" key="4">
    <source>
        <dbReference type="EMBL" id="MBF0935115.1"/>
    </source>
</evidence>
<dbReference type="AlphaFoldDB" id="A0A929MUY8"/>
<feature type="signal peptide" evidence="2">
    <location>
        <begin position="1"/>
        <end position="30"/>
    </location>
</feature>
<dbReference type="InterPro" id="IPR025711">
    <property type="entry name" value="PepSY"/>
</dbReference>
<feature type="compositionally biased region" description="Low complexity" evidence="1">
    <location>
        <begin position="218"/>
        <end position="234"/>
    </location>
</feature>
<feature type="compositionally biased region" description="Low complexity" evidence="1">
    <location>
        <begin position="177"/>
        <end position="190"/>
    </location>
</feature>
<feature type="compositionally biased region" description="Low complexity" evidence="1">
    <location>
        <begin position="244"/>
        <end position="257"/>
    </location>
</feature>
<reference evidence="4" key="1">
    <citation type="submission" date="2020-04" db="EMBL/GenBank/DDBJ databases">
        <title>Deep metagenomics examines the oral microbiome during advanced dental caries in children, revealing novel taxa and co-occurrences with host molecules.</title>
        <authorList>
            <person name="Baker J.L."/>
            <person name="Morton J.T."/>
            <person name="Dinis M."/>
            <person name="Alvarez R."/>
            <person name="Tran N.C."/>
            <person name="Knight R."/>
            <person name="Edlund A."/>
        </authorList>
    </citation>
    <scope>NUCLEOTIDE SEQUENCE</scope>
    <source>
        <strain evidence="4">JCVI_23_bin.16</strain>
    </source>
</reference>
<evidence type="ECO:0000256" key="2">
    <source>
        <dbReference type="SAM" id="SignalP"/>
    </source>
</evidence>
<evidence type="ECO:0000259" key="3">
    <source>
        <dbReference type="Pfam" id="PF03413"/>
    </source>
</evidence>
<feature type="compositionally biased region" description="Polar residues" evidence="1">
    <location>
        <begin position="34"/>
        <end position="45"/>
    </location>
</feature>
<name>A0A929MUY8_ABIDE</name>
<feature type="compositionally biased region" description="Low complexity" evidence="1">
    <location>
        <begin position="317"/>
        <end position="327"/>
    </location>
</feature>
<feature type="domain" description="PepSY" evidence="3">
    <location>
        <begin position="267"/>
        <end position="328"/>
    </location>
</feature>
<gene>
    <name evidence="4" type="ORF">HXK00_05660</name>
</gene>
<sequence>MKVSKHLLLSGALAGSLATSAVLPTLSVFAGEAGQSNQASQSKTYQAAPDKGQGQEGPRQQAGDHCQGQDRGPGGQHPGHEHGPGGHGQGQEKKEGQTAQNVQINVTMKQALEKAATQVPNGQVLGASLYEQGDQAAYSVVLKADKDVRFVFVDAQSGKVTEEETKQEQGPGHDRQGPGQEQAANQGQAGDQDRGPGQHQGPGQGQAPAHGQDKGLVQAPGQGQAPSQGQAPNQIQGPDQGQKPAPGQEGSQAQGQEAKPEFKAPSVSAQAALDAVLAKYADAKVYDIELTPNHEQDKAATYTVTLESNQTFKQVTVDSETAAVTEVEAQEEGHHGPADHQEGQGQGPGQEGDRGQHHGPNQNQAGPGSGQTPDKQEGGPQGQPGAPAESNKR</sequence>
<dbReference type="Gene3D" id="3.10.450.40">
    <property type="match status" value="2"/>
</dbReference>
<keyword evidence="2" id="KW-0732">Signal</keyword>
<organism evidence="4 5">
    <name type="scientific">Abiotrophia defectiva</name>
    <name type="common">Streptococcus defectivus</name>
    <dbReference type="NCBI Taxonomy" id="46125"/>
    <lineage>
        <taxon>Bacteria</taxon>
        <taxon>Bacillati</taxon>
        <taxon>Bacillota</taxon>
        <taxon>Bacilli</taxon>
        <taxon>Lactobacillales</taxon>
        <taxon>Aerococcaceae</taxon>
        <taxon>Abiotrophia</taxon>
    </lineage>
</organism>
<feature type="compositionally biased region" description="Basic and acidic residues" evidence="1">
    <location>
        <begin position="78"/>
        <end position="96"/>
    </location>
</feature>
<dbReference type="EMBL" id="JABZFV010000132">
    <property type="protein sequence ID" value="MBF0935115.1"/>
    <property type="molecule type" value="Genomic_DNA"/>
</dbReference>
<feature type="region of interest" description="Disordered" evidence="1">
    <location>
        <begin position="33"/>
        <end position="102"/>
    </location>
</feature>
<protein>
    <submittedName>
        <fullName evidence="4">PepSY domain-containing protein</fullName>
    </submittedName>
</protein>